<reference evidence="2" key="1">
    <citation type="journal article" date="2017" name="Genome Biol.">
        <title>Comparative genomics reveals high biological diversity and specific adaptations in the industrially and medically important fungal genus Aspergillus.</title>
        <authorList>
            <person name="de Vries R.P."/>
            <person name="Riley R."/>
            <person name="Wiebenga A."/>
            <person name="Aguilar-Osorio G."/>
            <person name="Amillis S."/>
            <person name="Uchima C.A."/>
            <person name="Anderluh G."/>
            <person name="Asadollahi M."/>
            <person name="Askin M."/>
            <person name="Barry K."/>
            <person name="Battaglia E."/>
            <person name="Bayram O."/>
            <person name="Benocci T."/>
            <person name="Braus-Stromeyer S.A."/>
            <person name="Caldana C."/>
            <person name="Canovas D."/>
            <person name="Cerqueira G.C."/>
            <person name="Chen F."/>
            <person name="Chen W."/>
            <person name="Choi C."/>
            <person name="Clum A."/>
            <person name="Dos Santos R.A."/>
            <person name="Damasio A.R."/>
            <person name="Diallinas G."/>
            <person name="Emri T."/>
            <person name="Fekete E."/>
            <person name="Flipphi M."/>
            <person name="Freyberg S."/>
            <person name="Gallo A."/>
            <person name="Gournas C."/>
            <person name="Habgood R."/>
            <person name="Hainaut M."/>
            <person name="Harispe M.L."/>
            <person name="Henrissat B."/>
            <person name="Hilden K.S."/>
            <person name="Hope R."/>
            <person name="Hossain A."/>
            <person name="Karabika E."/>
            <person name="Karaffa L."/>
            <person name="Karanyi Z."/>
            <person name="Krasevec N."/>
            <person name="Kuo A."/>
            <person name="Kusch H."/>
            <person name="LaButti K."/>
            <person name="Lagendijk E.L."/>
            <person name="Lapidus A."/>
            <person name="Levasseur A."/>
            <person name="Lindquist E."/>
            <person name="Lipzen A."/>
            <person name="Logrieco A.F."/>
            <person name="MacCabe A."/>
            <person name="Maekelae M.R."/>
            <person name="Malavazi I."/>
            <person name="Melin P."/>
            <person name="Meyer V."/>
            <person name="Mielnichuk N."/>
            <person name="Miskei M."/>
            <person name="Molnar A.P."/>
            <person name="Mule G."/>
            <person name="Ngan C.Y."/>
            <person name="Orejas M."/>
            <person name="Orosz E."/>
            <person name="Ouedraogo J.P."/>
            <person name="Overkamp K.M."/>
            <person name="Park H.-S."/>
            <person name="Perrone G."/>
            <person name="Piumi F."/>
            <person name="Punt P.J."/>
            <person name="Ram A.F."/>
            <person name="Ramon A."/>
            <person name="Rauscher S."/>
            <person name="Record E."/>
            <person name="Riano-Pachon D.M."/>
            <person name="Robert V."/>
            <person name="Roehrig J."/>
            <person name="Ruller R."/>
            <person name="Salamov A."/>
            <person name="Salih N.S."/>
            <person name="Samson R.A."/>
            <person name="Sandor E."/>
            <person name="Sanguinetti M."/>
            <person name="Schuetze T."/>
            <person name="Sepcic K."/>
            <person name="Shelest E."/>
            <person name="Sherlock G."/>
            <person name="Sophianopoulou V."/>
            <person name="Squina F.M."/>
            <person name="Sun H."/>
            <person name="Susca A."/>
            <person name="Todd R.B."/>
            <person name="Tsang A."/>
            <person name="Unkles S.E."/>
            <person name="van de Wiele N."/>
            <person name="van Rossen-Uffink D."/>
            <person name="Oliveira J.V."/>
            <person name="Vesth T.C."/>
            <person name="Visser J."/>
            <person name="Yu J.-H."/>
            <person name="Zhou M."/>
            <person name="Andersen M.R."/>
            <person name="Archer D.B."/>
            <person name="Baker S.E."/>
            <person name="Benoit I."/>
            <person name="Brakhage A.A."/>
            <person name="Braus G.H."/>
            <person name="Fischer R."/>
            <person name="Frisvad J.C."/>
            <person name="Goldman G.H."/>
            <person name="Houbraken J."/>
            <person name="Oakley B."/>
            <person name="Pocsi I."/>
            <person name="Scazzocchio C."/>
            <person name="Seiboth B."/>
            <person name="vanKuyk P.A."/>
            <person name="Wortman J."/>
            <person name="Dyer P.S."/>
            <person name="Grigoriev I.V."/>
        </authorList>
    </citation>
    <scope>NUCLEOTIDE SEQUENCE [LARGE SCALE GENOMIC DNA]</scope>
    <source>
        <strain evidence="2">CBS 506.65</strain>
    </source>
</reference>
<keyword evidence="2" id="KW-1185">Reference proteome</keyword>
<dbReference type="Proteomes" id="UP000184188">
    <property type="component" value="Unassembled WGS sequence"/>
</dbReference>
<sequence length="177" mass="19646">MVCFQRLGSPKTCLSTHFGTLGDDNKVTLEMGQTKAGIYTLLTMKGTLARGRLQRFESWMKDVFQESMLTAADLFPHGTHSPEMGNSIEAVVATVVPTTSGTFLEKPNLQVSSGSVLKDRERGTPTAFIAFETPRKTALVVNLKVPWNTDLKLLKEKRNGPRLKELPQSHSRAFDQH</sequence>
<gene>
    <name evidence="1" type="ORF">ASPZODRAFT_899169</name>
</gene>
<accession>A0A1L9S8X9</accession>
<organism evidence="1 2">
    <name type="scientific">Penicilliopsis zonata CBS 506.65</name>
    <dbReference type="NCBI Taxonomy" id="1073090"/>
    <lineage>
        <taxon>Eukaryota</taxon>
        <taxon>Fungi</taxon>
        <taxon>Dikarya</taxon>
        <taxon>Ascomycota</taxon>
        <taxon>Pezizomycotina</taxon>
        <taxon>Eurotiomycetes</taxon>
        <taxon>Eurotiomycetidae</taxon>
        <taxon>Eurotiales</taxon>
        <taxon>Aspergillaceae</taxon>
        <taxon>Penicilliopsis</taxon>
    </lineage>
</organism>
<protein>
    <submittedName>
        <fullName evidence="1">Uncharacterized protein</fullName>
    </submittedName>
</protein>
<dbReference type="EMBL" id="KV878351">
    <property type="protein sequence ID" value="OJJ43617.1"/>
    <property type="molecule type" value="Genomic_DNA"/>
</dbReference>
<proteinExistence type="predicted"/>
<evidence type="ECO:0000313" key="2">
    <source>
        <dbReference type="Proteomes" id="UP000184188"/>
    </source>
</evidence>
<dbReference type="AlphaFoldDB" id="A0A1L9S8X9"/>
<evidence type="ECO:0000313" key="1">
    <source>
        <dbReference type="EMBL" id="OJJ43617.1"/>
    </source>
</evidence>
<dbReference type="RefSeq" id="XP_022578127.1">
    <property type="nucleotide sequence ID" value="XM_022730376.1"/>
</dbReference>
<name>A0A1L9S8X9_9EURO</name>
<dbReference type="VEuPathDB" id="FungiDB:ASPZODRAFT_899169"/>
<dbReference type="GeneID" id="34616840"/>